<evidence type="ECO:0000256" key="4">
    <source>
        <dbReference type="ARBA" id="ARBA00022679"/>
    </source>
</evidence>
<evidence type="ECO:0000256" key="5">
    <source>
        <dbReference type="ARBA" id="ARBA00022691"/>
    </source>
</evidence>
<keyword evidence="6 11" id="KW-0694">RNA-binding</keyword>
<proteinExistence type="inferred from homology"/>
<feature type="active site" description="Nucleophile" evidence="11">
    <location>
        <position position="437"/>
    </location>
</feature>
<protein>
    <recommendedName>
        <fullName evidence="9">NOL1/NOP2/Sun domain family member 4</fullName>
    </recommendedName>
</protein>
<reference evidence="13 14" key="1">
    <citation type="submission" date="2020-04" db="EMBL/GenBank/DDBJ databases">
        <authorList>
            <person name="Wallbank WR R."/>
            <person name="Pardo Diaz C."/>
            <person name="Kozak K."/>
            <person name="Martin S."/>
            <person name="Jiggins C."/>
            <person name="Moest M."/>
            <person name="Warren A I."/>
            <person name="Byers J.R.P. K."/>
            <person name="Montejo-Kovacevich G."/>
            <person name="Yen C E."/>
        </authorList>
    </citation>
    <scope>NUCLEOTIDE SEQUENCE [LARGE SCALE GENOMIC DNA]</scope>
</reference>
<dbReference type="CDD" id="cd02440">
    <property type="entry name" value="AdoMet_MTases"/>
    <property type="match status" value="1"/>
</dbReference>
<dbReference type="AlphaFoldDB" id="A0A8S1B8F3"/>
<dbReference type="PANTHER" id="PTHR22808">
    <property type="entry name" value="NCL1 YEAST -RELATED NOL1/NOP2/FMU SUN DOMAIN-CONTAINING"/>
    <property type="match status" value="1"/>
</dbReference>
<dbReference type="InterPro" id="IPR001678">
    <property type="entry name" value="MeTrfase_RsmB-F_NOP2_dom"/>
</dbReference>
<gene>
    <name evidence="13" type="ORF">APLA_LOCUS13868</name>
</gene>
<evidence type="ECO:0000256" key="11">
    <source>
        <dbReference type="PROSITE-ProRule" id="PRU01023"/>
    </source>
</evidence>
<feature type="binding site" evidence="11">
    <location>
        <position position="366"/>
    </location>
    <ligand>
        <name>S-adenosyl-L-methionine</name>
        <dbReference type="ChEBI" id="CHEBI:59789"/>
    </ligand>
</feature>
<dbReference type="GO" id="GO:0008173">
    <property type="term" value="F:RNA methyltransferase activity"/>
    <property type="evidence" value="ECO:0007669"/>
    <property type="project" value="InterPro"/>
</dbReference>
<evidence type="ECO:0000313" key="13">
    <source>
        <dbReference type="EMBL" id="CAB3253076.1"/>
    </source>
</evidence>
<dbReference type="Pfam" id="PF01189">
    <property type="entry name" value="Methyltr_RsmB-F"/>
    <property type="match status" value="1"/>
</dbReference>
<dbReference type="PANTHER" id="PTHR22808:SF3">
    <property type="entry name" value="5-METHYLCYTOSINE RRNA METHYLTRANSFERASE NSUN4"/>
    <property type="match status" value="1"/>
</dbReference>
<keyword evidence="7" id="KW-0809">Transit peptide</keyword>
<sequence length="514" mass="58752">MFNISNIYRNVSVTSYLLQQARFKNKIHWAKLKKKTSPKYKALNHFDDFYGSVFGNKWPSMREALLRRPKYVAVVNNYGDAEETSEYLTNRGAHCLKKLISIQQEFHKQYTPKHAPENPTSIEQESYKINEFMAQQHTNEISNIYPKGDNVPERLEMHDEDHRQNEVIKNKDKFNLPTKTLDQSMAEAEIDTSRIIDPSLGNTNEALYQYIPATKLKGIDDWVPESLHYSYYSKDKDFPLSIEPEAELNFPEHLKVFTYEMDSESRDFPEPRRCQTGVYNYYPMDCGSVLSVLALNLTPGDRLLDLCSAPGGKALVALQTLLPDVVVCNDISISRSNRTQKIFRQYLFDFETSNKWRERVILKRFDGRYFIDDQGFDKVLVDVPCTTDRHSVNEDENSIFRPDRIKERLRIPEIQSQLLVNGLKLVKVGGTVVYSTCSLSPIQNDGVVHMALKHAFETHSIIATIKDMTTSMAGLSSTLNLGVGSVAPKYGQLVTPSIGANFGPSYICKLVRVK</sequence>
<evidence type="ECO:0000259" key="12">
    <source>
        <dbReference type="PROSITE" id="PS51686"/>
    </source>
</evidence>
<name>A0A8S1B8F3_ARCPL</name>
<comment type="caution">
    <text evidence="13">The sequence shown here is derived from an EMBL/GenBank/DDBJ whole genome shotgun (WGS) entry which is preliminary data.</text>
</comment>
<dbReference type="InterPro" id="IPR023267">
    <property type="entry name" value="RCMT"/>
</dbReference>
<dbReference type="GO" id="GO:0003723">
    <property type="term" value="F:RNA binding"/>
    <property type="evidence" value="ECO:0007669"/>
    <property type="project" value="UniProtKB-UniRule"/>
</dbReference>
<dbReference type="OrthoDB" id="8020218at2759"/>
<keyword evidence="2" id="KW-0698">rRNA processing</keyword>
<keyword evidence="4 11" id="KW-0808">Transferase</keyword>
<dbReference type="GO" id="GO:0031167">
    <property type="term" value="P:rRNA methylation"/>
    <property type="evidence" value="ECO:0007669"/>
    <property type="project" value="TreeGrafter"/>
</dbReference>
<evidence type="ECO:0000256" key="8">
    <source>
        <dbReference type="ARBA" id="ARBA00023128"/>
    </source>
</evidence>
<dbReference type="SUPFAM" id="SSF53335">
    <property type="entry name" value="S-adenosyl-L-methionine-dependent methyltransferases"/>
    <property type="match status" value="1"/>
</dbReference>
<evidence type="ECO:0000313" key="14">
    <source>
        <dbReference type="Proteomes" id="UP000494106"/>
    </source>
</evidence>
<comment type="catalytic activity">
    <reaction evidence="10">
        <text>a cytidine in rRNA + S-adenosyl-L-methionine = a 5-methylcytidine in rRNA + S-adenosyl-L-homocysteine + H(+)</text>
        <dbReference type="Rhea" id="RHEA:61484"/>
        <dbReference type="Rhea" id="RHEA-COMP:15836"/>
        <dbReference type="Rhea" id="RHEA-COMP:15837"/>
        <dbReference type="ChEBI" id="CHEBI:15378"/>
        <dbReference type="ChEBI" id="CHEBI:57856"/>
        <dbReference type="ChEBI" id="CHEBI:59789"/>
        <dbReference type="ChEBI" id="CHEBI:74483"/>
        <dbReference type="ChEBI" id="CHEBI:82748"/>
    </reaction>
</comment>
<feature type="binding site" evidence="11">
    <location>
        <begin position="307"/>
        <end position="313"/>
    </location>
    <ligand>
        <name>S-adenosyl-L-methionine</name>
        <dbReference type="ChEBI" id="CHEBI:59789"/>
    </ligand>
</feature>
<dbReference type="PRINTS" id="PR02008">
    <property type="entry name" value="RCMTFAMILY"/>
</dbReference>
<dbReference type="PROSITE" id="PS51686">
    <property type="entry name" value="SAM_MT_RSMB_NOP"/>
    <property type="match status" value="1"/>
</dbReference>
<evidence type="ECO:0000256" key="6">
    <source>
        <dbReference type="ARBA" id="ARBA00022884"/>
    </source>
</evidence>
<evidence type="ECO:0000256" key="10">
    <source>
        <dbReference type="ARBA" id="ARBA00049302"/>
    </source>
</evidence>
<keyword evidence="14" id="KW-1185">Reference proteome</keyword>
<keyword evidence="3 11" id="KW-0489">Methyltransferase</keyword>
<evidence type="ECO:0000256" key="1">
    <source>
        <dbReference type="ARBA" id="ARBA00004173"/>
    </source>
</evidence>
<dbReference type="FunFam" id="3.40.50.150:FF:000055">
    <property type="entry name" value="5-methylcytosine rRNA methyltransferase NSUN4"/>
    <property type="match status" value="1"/>
</dbReference>
<dbReference type="GO" id="GO:0005762">
    <property type="term" value="C:mitochondrial large ribosomal subunit"/>
    <property type="evidence" value="ECO:0007669"/>
    <property type="project" value="TreeGrafter"/>
</dbReference>
<keyword evidence="5 11" id="KW-0949">S-adenosyl-L-methionine</keyword>
<dbReference type="EMBL" id="CADEBC010000561">
    <property type="protein sequence ID" value="CAB3253076.1"/>
    <property type="molecule type" value="Genomic_DNA"/>
</dbReference>
<comment type="similarity">
    <text evidence="11">Belongs to the class I-like SAM-binding methyltransferase superfamily. RsmB/NOP family.</text>
</comment>
<comment type="subcellular location">
    <subcellularLocation>
        <location evidence="1">Mitochondrion</location>
    </subcellularLocation>
</comment>
<dbReference type="InterPro" id="IPR029063">
    <property type="entry name" value="SAM-dependent_MTases_sf"/>
</dbReference>
<accession>A0A8S1B8F3</accession>
<dbReference type="Proteomes" id="UP000494106">
    <property type="component" value="Unassembled WGS sequence"/>
</dbReference>
<feature type="binding site" evidence="11">
    <location>
        <position position="330"/>
    </location>
    <ligand>
        <name>S-adenosyl-L-methionine</name>
        <dbReference type="ChEBI" id="CHEBI:59789"/>
    </ligand>
</feature>
<keyword evidence="8" id="KW-0496">Mitochondrion</keyword>
<dbReference type="Gene3D" id="3.40.50.150">
    <property type="entry name" value="Vaccinia Virus protein VP39"/>
    <property type="match status" value="1"/>
</dbReference>
<organism evidence="13 14">
    <name type="scientific">Arctia plantaginis</name>
    <name type="common">Wood tiger moth</name>
    <name type="synonym">Phalaena plantaginis</name>
    <dbReference type="NCBI Taxonomy" id="874455"/>
    <lineage>
        <taxon>Eukaryota</taxon>
        <taxon>Metazoa</taxon>
        <taxon>Ecdysozoa</taxon>
        <taxon>Arthropoda</taxon>
        <taxon>Hexapoda</taxon>
        <taxon>Insecta</taxon>
        <taxon>Pterygota</taxon>
        <taxon>Neoptera</taxon>
        <taxon>Endopterygota</taxon>
        <taxon>Lepidoptera</taxon>
        <taxon>Glossata</taxon>
        <taxon>Ditrysia</taxon>
        <taxon>Noctuoidea</taxon>
        <taxon>Erebidae</taxon>
        <taxon>Arctiinae</taxon>
        <taxon>Arctia</taxon>
    </lineage>
</organism>
<evidence type="ECO:0000256" key="7">
    <source>
        <dbReference type="ARBA" id="ARBA00022946"/>
    </source>
</evidence>
<evidence type="ECO:0000256" key="9">
    <source>
        <dbReference type="ARBA" id="ARBA00042050"/>
    </source>
</evidence>
<feature type="binding site" evidence="11">
    <location>
        <position position="382"/>
    </location>
    <ligand>
        <name>S-adenosyl-L-methionine</name>
        <dbReference type="ChEBI" id="CHEBI:59789"/>
    </ligand>
</feature>
<evidence type="ECO:0000256" key="3">
    <source>
        <dbReference type="ARBA" id="ARBA00022603"/>
    </source>
</evidence>
<feature type="domain" description="SAM-dependent MTase RsmB/NOP-type" evidence="12">
    <location>
        <begin position="215"/>
        <end position="513"/>
    </location>
</feature>
<dbReference type="InterPro" id="IPR049560">
    <property type="entry name" value="MeTrfase_RsmB-F_NOP2_cat"/>
</dbReference>
<dbReference type="Gene3D" id="6.20.240.40">
    <property type="match status" value="1"/>
</dbReference>
<evidence type="ECO:0000256" key="2">
    <source>
        <dbReference type="ARBA" id="ARBA00022552"/>
    </source>
</evidence>